<accession>A0A8S1ACI9</accession>
<dbReference type="OrthoDB" id="8735401at2759"/>
<proteinExistence type="predicted"/>
<evidence type="ECO:0000313" key="3">
    <source>
        <dbReference type="Proteomes" id="UP000494256"/>
    </source>
</evidence>
<feature type="transmembrane region" description="Helical" evidence="1">
    <location>
        <begin position="94"/>
        <end position="112"/>
    </location>
</feature>
<dbReference type="EMBL" id="CADEBD010000315">
    <property type="protein sequence ID" value="CAB3244243.1"/>
    <property type="molecule type" value="Genomic_DNA"/>
</dbReference>
<evidence type="ECO:0000313" key="2">
    <source>
        <dbReference type="EMBL" id="CAB3244243.1"/>
    </source>
</evidence>
<keyword evidence="1" id="KW-0812">Transmembrane</keyword>
<protein>
    <submittedName>
        <fullName evidence="2">Uncharacterized protein</fullName>
    </submittedName>
</protein>
<keyword evidence="1" id="KW-0472">Membrane</keyword>
<reference evidence="2 3" key="1">
    <citation type="submission" date="2020-04" db="EMBL/GenBank/DDBJ databases">
        <authorList>
            <person name="Wallbank WR R."/>
            <person name="Pardo Diaz C."/>
            <person name="Kozak K."/>
            <person name="Martin S."/>
            <person name="Jiggins C."/>
            <person name="Moest M."/>
            <person name="Warren A I."/>
            <person name="Byers J.R.P. K."/>
            <person name="Montejo-Kovacevich G."/>
            <person name="Yen C E."/>
        </authorList>
    </citation>
    <scope>NUCLEOTIDE SEQUENCE [LARGE SCALE GENOMIC DNA]</scope>
</reference>
<dbReference type="Proteomes" id="UP000494256">
    <property type="component" value="Unassembled WGS sequence"/>
</dbReference>
<comment type="caution">
    <text evidence="2">The sequence shown here is derived from an EMBL/GenBank/DDBJ whole genome shotgun (WGS) entry which is preliminary data.</text>
</comment>
<feature type="transmembrane region" description="Helical" evidence="1">
    <location>
        <begin position="147"/>
        <end position="168"/>
    </location>
</feature>
<dbReference type="AlphaFoldDB" id="A0A8S1ACI9"/>
<keyword evidence="1" id="KW-1133">Transmembrane helix</keyword>
<gene>
    <name evidence="2" type="ORF">APLA_LOCUS10640</name>
</gene>
<sequence length="190" mass="21679">MTTSDKRKVYKCDHVKSNEKDPLRQNDCVIIEKDEPSFKEKVYDVFANITVEPCVFLLYNEQGYRHLIRTFFKISNVRDTVSVVLKDAPNNRRLRLCILLIAASVLIGPMYGKLSSLVGLVENLVPLIYIPLYLGVYSATMEVLPGAVYLLGSILMLPAVVVLFCLFYEHRKKLRKLKSSQINYTEAGLE</sequence>
<name>A0A8S1ACI9_ARCPL</name>
<evidence type="ECO:0000256" key="1">
    <source>
        <dbReference type="SAM" id="Phobius"/>
    </source>
</evidence>
<organism evidence="2 3">
    <name type="scientific">Arctia plantaginis</name>
    <name type="common">Wood tiger moth</name>
    <name type="synonym">Phalaena plantaginis</name>
    <dbReference type="NCBI Taxonomy" id="874455"/>
    <lineage>
        <taxon>Eukaryota</taxon>
        <taxon>Metazoa</taxon>
        <taxon>Ecdysozoa</taxon>
        <taxon>Arthropoda</taxon>
        <taxon>Hexapoda</taxon>
        <taxon>Insecta</taxon>
        <taxon>Pterygota</taxon>
        <taxon>Neoptera</taxon>
        <taxon>Endopterygota</taxon>
        <taxon>Lepidoptera</taxon>
        <taxon>Glossata</taxon>
        <taxon>Ditrysia</taxon>
        <taxon>Noctuoidea</taxon>
        <taxon>Erebidae</taxon>
        <taxon>Arctiinae</taxon>
        <taxon>Arctia</taxon>
    </lineage>
</organism>